<protein>
    <recommendedName>
        <fullName evidence="2">CN hydrolase domain-containing protein</fullName>
    </recommendedName>
</protein>
<evidence type="ECO:0000259" key="2">
    <source>
        <dbReference type="PROSITE" id="PS50263"/>
    </source>
</evidence>
<dbReference type="Pfam" id="PF00795">
    <property type="entry name" value="CN_hydrolase"/>
    <property type="match status" value="1"/>
</dbReference>
<proteinExistence type="predicted"/>
<dbReference type="GO" id="GO:0030163">
    <property type="term" value="P:protein catabolic process"/>
    <property type="evidence" value="ECO:0007669"/>
    <property type="project" value="TreeGrafter"/>
</dbReference>
<evidence type="ECO:0000256" key="1">
    <source>
        <dbReference type="SAM" id="MobiDB-lite"/>
    </source>
</evidence>
<dbReference type="PROSITE" id="PS50263">
    <property type="entry name" value="CN_HYDROLASE"/>
    <property type="match status" value="1"/>
</dbReference>
<accession>G9P3K5</accession>
<feature type="region of interest" description="Disordered" evidence="1">
    <location>
        <begin position="392"/>
        <end position="430"/>
    </location>
</feature>
<feature type="region of interest" description="Disordered" evidence="1">
    <location>
        <begin position="486"/>
        <end position="646"/>
    </location>
</feature>
<dbReference type="EMBL" id="ABDG02000026">
    <property type="protein sequence ID" value="EHK42963.1"/>
    <property type="molecule type" value="Genomic_DNA"/>
</dbReference>
<dbReference type="STRING" id="452589.G9P3K5"/>
<feature type="compositionally biased region" description="Polar residues" evidence="1">
    <location>
        <begin position="392"/>
        <end position="410"/>
    </location>
</feature>
<dbReference type="HOGENOM" id="CLU_424286_0_0_1"/>
<feature type="compositionally biased region" description="Polar residues" evidence="1">
    <location>
        <begin position="528"/>
        <end position="551"/>
    </location>
</feature>
<dbReference type="Proteomes" id="UP000005426">
    <property type="component" value="Unassembled WGS sequence"/>
</dbReference>
<feature type="compositionally biased region" description="Low complexity" evidence="1">
    <location>
        <begin position="623"/>
        <end position="638"/>
    </location>
</feature>
<dbReference type="SUPFAM" id="SSF56317">
    <property type="entry name" value="Carbon-nitrogen hydrolase"/>
    <property type="match status" value="1"/>
</dbReference>
<evidence type="ECO:0000313" key="3">
    <source>
        <dbReference type="EMBL" id="EHK42963.1"/>
    </source>
</evidence>
<dbReference type="GeneID" id="25781858"/>
<feature type="region of interest" description="Disordered" evidence="1">
    <location>
        <begin position="307"/>
        <end position="357"/>
    </location>
</feature>
<feature type="non-terminal residue" evidence="3">
    <location>
        <position position="646"/>
    </location>
</feature>
<feature type="compositionally biased region" description="Polar residues" evidence="1">
    <location>
        <begin position="511"/>
        <end position="521"/>
    </location>
</feature>
<dbReference type="OMA" id="MALKYNC"/>
<reference evidence="3 4" key="1">
    <citation type="journal article" date="2011" name="Genome Biol.">
        <title>Comparative genome sequence analysis underscores mycoparasitism as the ancestral life style of Trichoderma.</title>
        <authorList>
            <person name="Kubicek C.P."/>
            <person name="Herrera-Estrella A."/>
            <person name="Seidl-Seiboth V."/>
            <person name="Martinez D.A."/>
            <person name="Druzhinina I.S."/>
            <person name="Thon M."/>
            <person name="Zeilinger S."/>
            <person name="Casas-Flores S."/>
            <person name="Horwitz B.A."/>
            <person name="Mukherjee P.K."/>
            <person name="Mukherjee M."/>
            <person name="Kredics L."/>
            <person name="Alcaraz L.D."/>
            <person name="Aerts A."/>
            <person name="Antal Z."/>
            <person name="Atanasova L."/>
            <person name="Cervantes-Badillo M.G."/>
            <person name="Challacombe J."/>
            <person name="Chertkov O."/>
            <person name="McCluskey K."/>
            <person name="Coulpier F."/>
            <person name="Deshpande N."/>
            <person name="von Doehren H."/>
            <person name="Ebbole D.J."/>
            <person name="Esquivel-Naranjo E.U."/>
            <person name="Fekete E."/>
            <person name="Flipphi M."/>
            <person name="Glaser F."/>
            <person name="Gomez-Rodriguez E.Y."/>
            <person name="Gruber S."/>
            <person name="Han C."/>
            <person name="Henrissat B."/>
            <person name="Hermosa R."/>
            <person name="Hernandez-Onate M."/>
            <person name="Karaffa L."/>
            <person name="Kosti I."/>
            <person name="Le Crom S."/>
            <person name="Lindquist E."/>
            <person name="Lucas S."/>
            <person name="Luebeck M."/>
            <person name="Luebeck P.S."/>
            <person name="Margeot A."/>
            <person name="Metz B."/>
            <person name="Misra M."/>
            <person name="Nevalainen H."/>
            <person name="Omann M."/>
            <person name="Packer N."/>
            <person name="Perrone G."/>
            <person name="Uresti-Rivera E.E."/>
            <person name="Salamov A."/>
            <person name="Schmoll M."/>
            <person name="Seiboth B."/>
            <person name="Shapiro H."/>
            <person name="Sukno S."/>
            <person name="Tamayo-Ramos J.A."/>
            <person name="Tisch D."/>
            <person name="Wiest A."/>
            <person name="Wilkinson H.H."/>
            <person name="Zhang M."/>
            <person name="Coutinho P.M."/>
            <person name="Kenerley C.M."/>
            <person name="Monte E."/>
            <person name="Baker S.E."/>
            <person name="Grigoriev I.V."/>
        </authorList>
    </citation>
    <scope>NUCLEOTIDE SEQUENCE [LARGE SCALE GENOMIC DNA]</scope>
    <source>
        <strain evidence="4">ATCC 20476 / IMI 206040</strain>
    </source>
</reference>
<dbReference type="PANTHER" id="PTHR11750:SF26">
    <property type="entry name" value="PROTEIN N-TERMINAL AMIDASE"/>
    <property type="match status" value="1"/>
</dbReference>
<dbReference type="GO" id="GO:0008418">
    <property type="term" value="F:protein-N-terminal asparagine amidohydrolase activity"/>
    <property type="evidence" value="ECO:0007669"/>
    <property type="project" value="InterPro"/>
</dbReference>
<dbReference type="CDD" id="cd07566">
    <property type="entry name" value="ScNTA1_like"/>
    <property type="match status" value="1"/>
</dbReference>
<keyword evidence="4" id="KW-1185">Reference proteome</keyword>
<dbReference type="InterPro" id="IPR003010">
    <property type="entry name" value="C-N_Hydrolase"/>
</dbReference>
<organism evidence="3 4">
    <name type="scientific">Hypocrea atroviridis (strain ATCC 20476 / IMI 206040)</name>
    <name type="common">Trichoderma atroviride</name>
    <dbReference type="NCBI Taxonomy" id="452589"/>
    <lineage>
        <taxon>Eukaryota</taxon>
        <taxon>Fungi</taxon>
        <taxon>Dikarya</taxon>
        <taxon>Ascomycota</taxon>
        <taxon>Pezizomycotina</taxon>
        <taxon>Sordariomycetes</taxon>
        <taxon>Hypocreomycetidae</taxon>
        <taxon>Hypocreales</taxon>
        <taxon>Hypocreaceae</taxon>
        <taxon>Trichoderma</taxon>
    </lineage>
</organism>
<evidence type="ECO:0000313" key="4">
    <source>
        <dbReference type="Proteomes" id="UP000005426"/>
    </source>
</evidence>
<dbReference type="InterPro" id="IPR039703">
    <property type="entry name" value="Nta1"/>
</dbReference>
<name>G9P3K5_HYPAI</name>
<feature type="compositionally biased region" description="Basic and acidic residues" evidence="1">
    <location>
        <begin position="330"/>
        <end position="340"/>
    </location>
</feature>
<dbReference type="PANTHER" id="PTHR11750">
    <property type="entry name" value="PROTEIN N-TERMINAL AMIDASE"/>
    <property type="match status" value="1"/>
</dbReference>
<dbReference type="KEGG" id="tatv:25781858"/>
<dbReference type="InterPro" id="IPR036526">
    <property type="entry name" value="C-N_Hydrolase_sf"/>
</dbReference>
<comment type="caution">
    <text evidence="3">The sequence shown here is derived from an EMBL/GenBank/DDBJ whole genome shotgun (WGS) entry which is preliminary data.</text>
</comment>
<feature type="compositionally biased region" description="Polar residues" evidence="1">
    <location>
        <begin position="595"/>
        <end position="617"/>
    </location>
</feature>
<dbReference type="Gene3D" id="3.60.110.10">
    <property type="entry name" value="Carbon-nitrogen hydrolase"/>
    <property type="match status" value="1"/>
</dbReference>
<feature type="compositionally biased region" description="Polar residues" evidence="1">
    <location>
        <begin position="576"/>
        <end position="587"/>
    </location>
</feature>
<dbReference type="AlphaFoldDB" id="G9P3K5"/>
<dbReference type="OrthoDB" id="201515at2759"/>
<sequence length="646" mass="71637">MRIGCLQFAPQVGDVDNNLNRADAVLSKANPEDLDILVLPEMAFSGYNFKSLQDISPFLEPSGSGITSLWARTMALKYNCTVLAGYPEKVDVSPNWPTGPEYYNSAIVVNGDGETIANYRKAFLYYTDESWALEGSRGFYDGYIPGLGNTAIGFGMDMNPYKFEAPWHAFEFAFHILEVESNLVIVTMSWMTREDRRHFSRMPNEPDMDTLTYWITRLEPLIRSNNEDEIIVVFCNRTGTEDEVTYAGTSAVIGIQEGEVNVYGLLGRGEKDLLVIDTNNRPYAKLLYRPEDMAGTLSKHTVKLEQQQGISNADTRATFAPGKPYTQQEKSVKSPPDPDRNNPVPAPPSLKSTPLAVRPRLVIPQSPPILPNQQYSEEDDVVSAISMKSAKSMQSVKSNESEASVQTIRSNPRPPEDSTPYPNSGLPLSGYPANGFRNEYEKRIYGGQVVITHDSDTVSPTTPFEGVSPISPLRAWRPHDGIFQTQIAGPGGWTPSTPIGRKPEPFPWSEIKNTTPESNRNASKDEGVNNNNMIGISDTGSKDAQSPRSNTSSSKSKSSDIKTPQKNNQSEKHLSRPSSPKSRNASRSGVRGRTDSSLSQRDISLDVSQHIEQISQRAESRNRYNNNGRSNKQQQQQQNGSIVDRL</sequence>
<dbReference type="eggNOG" id="KOG0806">
    <property type="taxonomic scope" value="Eukaryota"/>
</dbReference>
<dbReference type="GO" id="GO:0070773">
    <property type="term" value="F:protein-N-terminal glutamine amidohydrolase activity"/>
    <property type="evidence" value="ECO:0007669"/>
    <property type="project" value="InterPro"/>
</dbReference>
<gene>
    <name evidence="3" type="ORF">TRIATDRAFT_300958</name>
</gene>
<feature type="domain" description="CN hydrolase" evidence="2">
    <location>
        <begin position="1"/>
        <end position="280"/>
    </location>
</feature>